<sequence>MASVRYYIAWNAVSLSAATAKTILELPSPANGSPQIEELVIGCDATAAGSLKIEWGTFTTTGTGTAATPQKWAGDRNIDSAVSAAKVADTVEPTGFSQGTLGGTLYPAVTIPTPMYFPFQWPLDQEFAIPESTNFAIRLTSSGAANTVGWIRWRE</sequence>
<name>A0A1H5R7L4_9PSEU</name>
<accession>A0A1H5R7L4</accession>
<gene>
    <name evidence="1" type="ORF">SAMN05421837_107367</name>
</gene>
<keyword evidence="2" id="KW-1185">Reference proteome</keyword>
<organism evidence="1 2">
    <name type="scientific">Amycolatopsis pretoriensis</name>
    <dbReference type="NCBI Taxonomy" id="218821"/>
    <lineage>
        <taxon>Bacteria</taxon>
        <taxon>Bacillati</taxon>
        <taxon>Actinomycetota</taxon>
        <taxon>Actinomycetes</taxon>
        <taxon>Pseudonocardiales</taxon>
        <taxon>Pseudonocardiaceae</taxon>
        <taxon>Amycolatopsis</taxon>
    </lineage>
</organism>
<dbReference type="RefSeq" id="WP_086674055.1">
    <property type="nucleotide sequence ID" value="NZ_FNUJ01000007.1"/>
</dbReference>
<dbReference type="EMBL" id="FNUJ01000007">
    <property type="protein sequence ID" value="SEF34396.1"/>
    <property type="molecule type" value="Genomic_DNA"/>
</dbReference>
<proteinExistence type="predicted"/>
<dbReference type="AlphaFoldDB" id="A0A1H5R7L4"/>
<dbReference type="STRING" id="218821.SAMN05421837_107367"/>
<dbReference type="Proteomes" id="UP000198878">
    <property type="component" value="Unassembled WGS sequence"/>
</dbReference>
<protein>
    <submittedName>
        <fullName evidence="1">Uncharacterized protein</fullName>
    </submittedName>
</protein>
<evidence type="ECO:0000313" key="1">
    <source>
        <dbReference type="EMBL" id="SEF34396.1"/>
    </source>
</evidence>
<evidence type="ECO:0000313" key="2">
    <source>
        <dbReference type="Proteomes" id="UP000198878"/>
    </source>
</evidence>
<reference evidence="2" key="1">
    <citation type="submission" date="2016-10" db="EMBL/GenBank/DDBJ databases">
        <authorList>
            <person name="Varghese N."/>
            <person name="Submissions S."/>
        </authorList>
    </citation>
    <scope>NUCLEOTIDE SEQUENCE [LARGE SCALE GENOMIC DNA]</scope>
    <source>
        <strain evidence="2">DSM 44654</strain>
    </source>
</reference>